<evidence type="ECO:0000313" key="3">
    <source>
        <dbReference type="Proteomes" id="UP000017836"/>
    </source>
</evidence>
<evidence type="ECO:0000256" key="1">
    <source>
        <dbReference type="SAM" id="MobiDB-lite"/>
    </source>
</evidence>
<feature type="region of interest" description="Disordered" evidence="1">
    <location>
        <begin position="201"/>
        <end position="232"/>
    </location>
</feature>
<dbReference type="AlphaFoldDB" id="U5D7K7"/>
<dbReference type="Proteomes" id="UP000017836">
    <property type="component" value="Unassembled WGS sequence"/>
</dbReference>
<name>U5D7K7_AMBTC</name>
<feature type="region of interest" description="Disordered" evidence="1">
    <location>
        <begin position="130"/>
        <end position="170"/>
    </location>
</feature>
<gene>
    <name evidence="2" type="ORF">AMTR_s00190p00045750</name>
</gene>
<proteinExistence type="predicted"/>
<keyword evidence="3" id="KW-1185">Reference proteome</keyword>
<protein>
    <submittedName>
        <fullName evidence="2">Uncharacterized protein</fullName>
    </submittedName>
</protein>
<accession>U5D7K7</accession>
<organism evidence="2 3">
    <name type="scientific">Amborella trichopoda</name>
    <dbReference type="NCBI Taxonomy" id="13333"/>
    <lineage>
        <taxon>Eukaryota</taxon>
        <taxon>Viridiplantae</taxon>
        <taxon>Streptophyta</taxon>
        <taxon>Embryophyta</taxon>
        <taxon>Tracheophyta</taxon>
        <taxon>Spermatophyta</taxon>
        <taxon>Magnoliopsida</taxon>
        <taxon>Amborellales</taxon>
        <taxon>Amborellaceae</taxon>
        <taxon>Amborella</taxon>
    </lineage>
</organism>
<dbReference type="Gramene" id="ERN18454">
    <property type="protein sequence ID" value="ERN18454"/>
    <property type="gene ID" value="AMTR_s00190p00045750"/>
</dbReference>
<reference evidence="3" key="1">
    <citation type="journal article" date="2013" name="Science">
        <title>The Amborella genome and the evolution of flowering plants.</title>
        <authorList>
            <consortium name="Amborella Genome Project"/>
        </authorList>
    </citation>
    <scope>NUCLEOTIDE SEQUENCE [LARGE SCALE GENOMIC DNA]</scope>
</reference>
<feature type="compositionally biased region" description="Low complexity" evidence="1">
    <location>
        <begin position="201"/>
        <end position="211"/>
    </location>
</feature>
<dbReference type="EMBL" id="KI392107">
    <property type="protein sequence ID" value="ERN18454.1"/>
    <property type="molecule type" value="Genomic_DNA"/>
</dbReference>
<feature type="compositionally biased region" description="Low complexity" evidence="1">
    <location>
        <begin position="149"/>
        <end position="170"/>
    </location>
</feature>
<sequence length="232" mass="25271">MRPPLAEVLPRDHLYLRCSRDTIFTLLHDHDFVVRRFPLLLPSPPLSCTTAARRHHSLPCAPFLTLHCCAQPSSSPSTHRRVLLLCRATLLMLPAVHTLPNHLCQAINPAEPTSLPSHLYRAINPAEPTSLPCTPGRATSAEPSIQLQPTTPFPATAHAPPLSAPQLSPPISATSRSHLRYLPANFAISLLLLPCSQQTSSPLDRSRLSSSPPSPTRNQPSSSHAFFPFAKG</sequence>
<evidence type="ECO:0000313" key="2">
    <source>
        <dbReference type="EMBL" id="ERN18454.1"/>
    </source>
</evidence>
<dbReference type="HOGENOM" id="CLU_1196304_0_0_1"/>